<sequence>MSLFAAIWHLWLRHARQTWRNPVWVIFGLFQPLCYLLLFAPLLQGLSRVPAFPPGGAMTVYTPGLLVMMAIFGAGYVGFGLVVELQRGFVERLLVAPIPRAAFPLSRILLDIVTLLMQALLICLIALPLGLRPSLVGLLLTLLLLVLVGAGLAACSYALAYLLRNAETLSSLLNMVSVPLILLSGITLPLTLAPPLLRDVAACNPLAYVVEGARALFLGRLEAVAVWQGFLCASLLALLALVWCLRSFKRAVV</sequence>
<dbReference type="PANTHER" id="PTHR43229">
    <property type="entry name" value="NODULATION PROTEIN J"/>
    <property type="match status" value="1"/>
</dbReference>
<keyword evidence="3 5" id="KW-1133">Transmembrane helix</keyword>
<evidence type="ECO:0000256" key="1">
    <source>
        <dbReference type="ARBA" id="ARBA00004141"/>
    </source>
</evidence>
<proteinExistence type="inferred from homology"/>
<evidence type="ECO:0000313" key="7">
    <source>
        <dbReference type="EMBL" id="RAQ98316.1"/>
    </source>
</evidence>
<keyword evidence="5" id="KW-0813">Transport</keyword>
<dbReference type="OrthoDB" id="9788252at2"/>
<dbReference type="AlphaFoldDB" id="A0A328VKU9"/>
<evidence type="ECO:0000256" key="3">
    <source>
        <dbReference type="ARBA" id="ARBA00022989"/>
    </source>
</evidence>
<feature type="transmembrane region" description="Helical" evidence="5">
    <location>
        <begin position="21"/>
        <end position="40"/>
    </location>
</feature>
<reference evidence="7 8" key="1">
    <citation type="submission" date="2016-08" db="EMBL/GenBank/DDBJ databases">
        <title>Analysis of Carbohydrate Active Enzymes in Thermogemmatispora T81 Reveals Carbohydrate Degradation Ability.</title>
        <authorList>
            <person name="Tomazini A."/>
            <person name="Lal S."/>
            <person name="Stott M."/>
            <person name="Henrissat B."/>
            <person name="Polikarpov I."/>
            <person name="Sparling R."/>
            <person name="Levin D.B."/>
        </authorList>
    </citation>
    <scope>NUCLEOTIDE SEQUENCE [LARGE SCALE GENOMIC DNA]</scope>
    <source>
        <strain evidence="7 8">T81</strain>
    </source>
</reference>
<dbReference type="RefSeq" id="WP_112433499.1">
    <property type="nucleotide sequence ID" value="NZ_MCIF01000002.1"/>
</dbReference>
<keyword evidence="5" id="KW-1003">Cell membrane</keyword>
<protein>
    <recommendedName>
        <fullName evidence="5">Transport permease protein</fullName>
    </recommendedName>
</protein>
<dbReference type="Proteomes" id="UP000248706">
    <property type="component" value="Unassembled WGS sequence"/>
</dbReference>
<feature type="transmembrane region" description="Helical" evidence="5">
    <location>
        <begin position="172"/>
        <end position="192"/>
    </location>
</feature>
<dbReference type="InterPro" id="IPR013525">
    <property type="entry name" value="ABC2_TM"/>
</dbReference>
<dbReference type="InterPro" id="IPR051784">
    <property type="entry name" value="Nod_factor_ABC_transporter"/>
</dbReference>
<dbReference type="GO" id="GO:0043190">
    <property type="term" value="C:ATP-binding cassette (ABC) transporter complex"/>
    <property type="evidence" value="ECO:0007669"/>
    <property type="project" value="InterPro"/>
</dbReference>
<name>A0A328VKU9_9CHLR</name>
<gene>
    <name evidence="7" type="ORF">A4R35_22440</name>
</gene>
<feature type="transmembrane region" description="Helical" evidence="5">
    <location>
        <begin position="60"/>
        <end position="83"/>
    </location>
</feature>
<evidence type="ECO:0000256" key="2">
    <source>
        <dbReference type="ARBA" id="ARBA00022692"/>
    </source>
</evidence>
<comment type="caution">
    <text evidence="7">The sequence shown here is derived from an EMBL/GenBank/DDBJ whole genome shotgun (WGS) entry which is preliminary data.</text>
</comment>
<evidence type="ECO:0000256" key="4">
    <source>
        <dbReference type="ARBA" id="ARBA00023136"/>
    </source>
</evidence>
<organism evidence="7 8">
    <name type="scientific">Thermogemmatispora tikiterensis</name>
    <dbReference type="NCBI Taxonomy" id="1825093"/>
    <lineage>
        <taxon>Bacteria</taxon>
        <taxon>Bacillati</taxon>
        <taxon>Chloroflexota</taxon>
        <taxon>Ktedonobacteria</taxon>
        <taxon>Thermogemmatisporales</taxon>
        <taxon>Thermogemmatisporaceae</taxon>
        <taxon>Thermogemmatispora</taxon>
    </lineage>
</organism>
<keyword evidence="2 5" id="KW-0812">Transmembrane</keyword>
<comment type="subcellular location">
    <subcellularLocation>
        <location evidence="5">Cell membrane</location>
        <topology evidence="5">Multi-pass membrane protein</topology>
    </subcellularLocation>
    <subcellularLocation>
        <location evidence="1">Membrane</location>
        <topology evidence="1">Multi-pass membrane protein</topology>
    </subcellularLocation>
</comment>
<feature type="transmembrane region" description="Helical" evidence="5">
    <location>
        <begin position="108"/>
        <end position="129"/>
    </location>
</feature>
<keyword evidence="8" id="KW-1185">Reference proteome</keyword>
<feature type="transmembrane region" description="Helical" evidence="5">
    <location>
        <begin position="135"/>
        <end position="160"/>
    </location>
</feature>
<dbReference type="GO" id="GO:0140359">
    <property type="term" value="F:ABC-type transporter activity"/>
    <property type="evidence" value="ECO:0007669"/>
    <property type="project" value="InterPro"/>
</dbReference>
<evidence type="ECO:0000256" key="5">
    <source>
        <dbReference type="RuleBase" id="RU361157"/>
    </source>
</evidence>
<comment type="similarity">
    <text evidence="5">Belongs to the ABC-2 integral membrane protein family.</text>
</comment>
<dbReference type="EMBL" id="MCIF01000002">
    <property type="protein sequence ID" value="RAQ98316.1"/>
    <property type="molecule type" value="Genomic_DNA"/>
</dbReference>
<feature type="domain" description="ABC transmembrane type-2" evidence="6">
    <location>
        <begin position="23"/>
        <end position="251"/>
    </location>
</feature>
<dbReference type="PROSITE" id="PS51012">
    <property type="entry name" value="ABC_TM2"/>
    <property type="match status" value="1"/>
</dbReference>
<feature type="transmembrane region" description="Helical" evidence="5">
    <location>
        <begin position="225"/>
        <end position="245"/>
    </location>
</feature>
<accession>A0A328VKU9</accession>
<dbReference type="InterPro" id="IPR047817">
    <property type="entry name" value="ABC2_TM_bact-type"/>
</dbReference>
<dbReference type="PANTHER" id="PTHR43229:SF3">
    <property type="entry name" value="ABC-TYPE MULTIDRUG TRANSPORT SYSTEM, PERMEASE COMPONENT"/>
    <property type="match status" value="1"/>
</dbReference>
<dbReference type="InterPro" id="IPR000412">
    <property type="entry name" value="ABC_2_transport"/>
</dbReference>
<dbReference type="Pfam" id="PF01061">
    <property type="entry name" value="ABC2_membrane"/>
    <property type="match status" value="1"/>
</dbReference>
<keyword evidence="4 5" id="KW-0472">Membrane</keyword>
<evidence type="ECO:0000259" key="6">
    <source>
        <dbReference type="PROSITE" id="PS51012"/>
    </source>
</evidence>
<evidence type="ECO:0000313" key="8">
    <source>
        <dbReference type="Proteomes" id="UP000248706"/>
    </source>
</evidence>
<dbReference type="PIRSF" id="PIRSF006648">
    <property type="entry name" value="DrrB"/>
    <property type="match status" value="1"/>
</dbReference>